<comment type="caution">
    <text evidence="3">The sequence shown here is derived from an EMBL/GenBank/DDBJ whole genome shotgun (WGS) entry which is preliminary data.</text>
</comment>
<name>A0A932GMG3_UNCTE</name>
<reference evidence="3" key="1">
    <citation type="submission" date="2020-07" db="EMBL/GenBank/DDBJ databases">
        <title>Huge and variable diversity of episymbiotic CPR bacteria and DPANN archaea in groundwater ecosystems.</title>
        <authorList>
            <person name="He C.Y."/>
            <person name="Keren R."/>
            <person name="Whittaker M."/>
            <person name="Farag I.F."/>
            <person name="Doudna J."/>
            <person name="Cate J.H.D."/>
            <person name="Banfield J.F."/>
        </authorList>
    </citation>
    <scope>NUCLEOTIDE SEQUENCE</scope>
    <source>
        <strain evidence="3">NC_groundwater_717_Ag_S-0.2um_59_8</strain>
    </source>
</reference>
<keyword evidence="1 3" id="KW-0238">DNA-binding</keyword>
<dbReference type="NCBIfam" id="TIGR01439">
    <property type="entry name" value="lp_hng_hel_AbrB"/>
    <property type="match status" value="1"/>
</dbReference>
<organism evidence="3 4">
    <name type="scientific">Tectimicrobiota bacterium</name>
    <dbReference type="NCBI Taxonomy" id="2528274"/>
    <lineage>
        <taxon>Bacteria</taxon>
        <taxon>Pseudomonadati</taxon>
        <taxon>Nitrospinota/Tectimicrobiota group</taxon>
        <taxon>Candidatus Tectimicrobiota</taxon>
    </lineage>
</organism>
<proteinExistence type="predicted"/>
<gene>
    <name evidence="3" type="ORF">HYY65_00465</name>
</gene>
<dbReference type="SMART" id="SM00966">
    <property type="entry name" value="SpoVT_AbrB"/>
    <property type="match status" value="1"/>
</dbReference>
<dbReference type="EMBL" id="JACPSX010000007">
    <property type="protein sequence ID" value="MBI3013550.1"/>
    <property type="molecule type" value="Genomic_DNA"/>
</dbReference>
<dbReference type="SUPFAM" id="SSF89447">
    <property type="entry name" value="AbrB/MazE/MraZ-like"/>
    <property type="match status" value="1"/>
</dbReference>
<evidence type="ECO:0000256" key="1">
    <source>
        <dbReference type="PROSITE-ProRule" id="PRU01076"/>
    </source>
</evidence>
<feature type="domain" description="SpoVT-AbrB" evidence="2">
    <location>
        <begin position="1"/>
        <end position="45"/>
    </location>
</feature>
<dbReference type="GO" id="GO:0003677">
    <property type="term" value="F:DNA binding"/>
    <property type="evidence" value="ECO:0007669"/>
    <property type="project" value="UniProtKB-UniRule"/>
</dbReference>
<evidence type="ECO:0000313" key="3">
    <source>
        <dbReference type="EMBL" id="MBI3013550.1"/>
    </source>
</evidence>
<evidence type="ECO:0000313" key="4">
    <source>
        <dbReference type="Proteomes" id="UP000741360"/>
    </source>
</evidence>
<dbReference type="Pfam" id="PF04014">
    <property type="entry name" value="MazE_antitoxin"/>
    <property type="match status" value="1"/>
</dbReference>
<dbReference type="AlphaFoldDB" id="A0A932GMG3"/>
<dbReference type="InterPro" id="IPR037914">
    <property type="entry name" value="SpoVT-AbrB_sf"/>
</dbReference>
<accession>A0A932GMG3</accession>
<dbReference type="InterPro" id="IPR007159">
    <property type="entry name" value="SpoVT-AbrB_dom"/>
</dbReference>
<dbReference type="Proteomes" id="UP000741360">
    <property type="component" value="Unassembled WGS sequence"/>
</dbReference>
<dbReference type="PROSITE" id="PS51740">
    <property type="entry name" value="SPOVT_ABRB"/>
    <property type="match status" value="1"/>
</dbReference>
<evidence type="ECO:0000259" key="2">
    <source>
        <dbReference type="PROSITE" id="PS51740"/>
    </source>
</evidence>
<dbReference type="Gene3D" id="2.10.260.10">
    <property type="match status" value="1"/>
</dbReference>
<protein>
    <submittedName>
        <fullName evidence="3">AbrB/MazE/SpoVT family DNA-binding domain-containing protein</fullName>
    </submittedName>
</protein>
<sequence length="76" mass="8327">MKTTVSEKGQVTIPKPLRDRLGIRPGHVLDFQEERGRLVATKATPQDPLQSVYGILKLGRSTDDLIKALRGTADAT</sequence>